<dbReference type="Gene3D" id="1.25.40.90">
    <property type="match status" value="1"/>
</dbReference>
<dbReference type="InterPro" id="IPR008942">
    <property type="entry name" value="ENTH_VHS"/>
</dbReference>
<dbReference type="EMBL" id="JWZX01000555">
    <property type="protein sequence ID" value="KOO46002.1"/>
    <property type="molecule type" value="Genomic_DNA"/>
</dbReference>
<feature type="non-terminal residue" evidence="2">
    <location>
        <position position="61"/>
    </location>
</feature>
<evidence type="ECO:0000313" key="3">
    <source>
        <dbReference type="Proteomes" id="UP000037460"/>
    </source>
</evidence>
<organism evidence="2 3">
    <name type="scientific">Chrysochromulina tobinii</name>
    <dbReference type="NCBI Taxonomy" id="1460289"/>
    <lineage>
        <taxon>Eukaryota</taxon>
        <taxon>Haptista</taxon>
        <taxon>Haptophyta</taxon>
        <taxon>Prymnesiophyceae</taxon>
        <taxon>Prymnesiales</taxon>
        <taxon>Chrysochromulinaceae</taxon>
        <taxon>Chrysochromulina</taxon>
    </lineage>
</organism>
<proteinExistence type="predicted"/>
<dbReference type="OrthoDB" id="4033880at2759"/>
<comment type="caution">
    <text evidence="2">The sequence shown here is derived from an EMBL/GenBank/DDBJ whole genome shotgun (WGS) entry which is preliminary data.</text>
</comment>
<sequence length="61" mass="7295">MDSLRKVYQQSQTDGFKRQVRELKNKAYGYNEMEQMVRECTANDEREPNEMLMKEIAKGTF</sequence>
<feature type="domain" description="ENTH" evidence="1">
    <location>
        <begin position="25"/>
        <end position="61"/>
    </location>
</feature>
<dbReference type="SUPFAM" id="SSF48464">
    <property type="entry name" value="ENTH/VHS domain"/>
    <property type="match status" value="1"/>
</dbReference>
<reference evidence="3" key="1">
    <citation type="journal article" date="2015" name="PLoS Genet.">
        <title>Genome Sequence and Transcriptome Analyses of Chrysochromulina tobin: Metabolic Tools for Enhanced Algal Fitness in the Prominent Order Prymnesiales (Haptophyceae).</title>
        <authorList>
            <person name="Hovde B.T."/>
            <person name="Deodato C.R."/>
            <person name="Hunsperger H.M."/>
            <person name="Ryken S.A."/>
            <person name="Yost W."/>
            <person name="Jha R.K."/>
            <person name="Patterson J."/>
            <person name="Monnat R.J. Jr."/>
            <person name="Barlow S.B."/>
            <person name="Starkenburg S.R."/>
            <person name="Cattolico R.A."/>
        </authorList>
    </citation>
    <scope>NUCLEOTIDE SEQUENCE</scope>
    <source>
        <strain evidence="3">CCMP291</strain>
    </source>
</reference>
<keyword evidence="3" id="KW-1185">Reference proteome</keyword>
<dbReference type="Proteomes" id="UP000037460">
    <property type="component" value="Unassembled WGS sequence"/>
</dbReference>
<evidence type="ECO:0000313" key="2">
    <source>
        <dbReference type="EMBL" id="KOO46002.1"/>
    </source>
</evidence>
<accession>A0A0M0L577</accession>
<dbReference type="PROSITE" id="PS50942">
    <property type="entry name" value="ENTH"/>
    <property type="match status" value="1"/>
</dbReference>
<evidence type="ECO:0000259" key="1">
    <source>
        <dbReference type="PROSITE" id="PS50942"/>
    </source>
</evidence>
<dbReference type="AlphaFoldDB" id="A0A0M0L577"/>
<name>A0A0M0L577_9EUKA</name>
<gene>
    <name evidence="2" type="ORF">Ctob_016297</name>
</gene>
<protein>
    <recommendedName>
        <fullName evidence="1">ENTH domain-containing protein</fullName>
    </recommendedName>
</protein>
<dbReference type="InterPro" id="IPR013809">
    <property type="entry name" value="ENTH"/>
</dbReference>